<name>A0ABY0GY33_9PEZI</name>
<comment type="caution">
    <text evidence="5">The sequence shown here is derived from an EMBL/GenBank/DDBJ whole genome shotgun (WGS) entry which is preliminary data.</text>
</comment>
<keyword evidence="3" id="KW-0560">Oxidoreductase</keyword>
<dbReference type="PANTHER" id="PTHR43618:SF4">
    <property type="entry name" value="SHORT CHAIN DEHYDROGENASE_REDUCTASE FAMILY (AFU_ORTHOLOGUE AFUA_7G04540)"/>
    <property type="match status" value="1"/>
</dbReference>
<protein>
    <submittedName>
        <fullName evidence="5">Uncharacterized protein</fullName>
    </submittedName>
</protein>
<evidence type="ECO:0000256" key="3">
    <source>
        <dbReference type="ARBA" id="ARBA00023002"/>
    </source>
</evidence>
<feature type="compositionally biased region" description="Basic and acidic residues" evidence="4">
    <location>
        <begin position="117"/>
        <end position="132"/>
    </location>
</feature>
<dbReference type="SUPFAM" id="SSF51735">
    <property type="entry name" value="NAD(P)-binding Rossmann-fold domains"/>
    <property type="match status" value="1"/>
</dbReference>
<dbReference type="EMBL" id="QJNS01000301">
    <property type="protein sequence ID" value="RYO80079.1"/>
    <property type="molecule type" value="Genomic_DNA"/>
</dbReference>
<keyword evidence="6" id="KW-1185">Reference proteome</keyword>
<dbReference type="InterPro" id="IPR002347">
    <property type="entry name" value="SDR_fam"/>
</dbReference>
<dbReference type="InterPro" id="IPR020904">
    <property type="entry name" value="Sc_DH/Rdtase_CS"/>
</dbReference>
<comment type="similarity">
    <text evidence="1">Belongs to the short-chain dehydrogenases/reductases (SDR) family.</text>
</comment>
<gene>
    <name evidence="5" type="ORF">DL762_007836</name>
</gene>
<proteinExistence type="inferred from homology"/>
<dbReference type="Gene3D" id="3.40.50.720">
    <property type="entry name" value="NAD(P)-binding Rossmann-like Domain"/>
    <property type="match status" value="1"/>
</dbReference>
<accession>A0ABY0GY33</accession>
<dbReference type="InterPro" id="IPR052178">
    <property type="entry name" value="Sec_Metab_Biosynth_SDR"/>
</dbReference>
<dbReference type="InterPro" id="IPR036291">
    <property type="entry name" value="NAD(P)-bd_dom_sf"/>
</dbReference>
<dbReference type="PROSITE" id="PS00061">
    <property type="entry name" value="ADH_SHORT"/>
    <property type="match status" value="1"/>
</dbReference>
<keyword evidence="2" id="KW-0521">NADP</keyword>
<dbReference type="Pfam" id="PF00106">
    <property type="entry name" value="adh_short"/>
    <property type="match status" value="1"/>
</dbReference>
<reference evidence="5 6" key="1">
    <citation type="submission" date="2018-06" db="EMBL/GenBank/DDBJ databases">
        <title>Complete Genomes of Monosporascus.</title>
        <authorList>
            <person name="Robinson A.J."/>
            <person name="Natvig D.O."/>
        </authorList>
    </citation>
    <scope>NUCLEOTIDE SEQUENCE [LARGE SCALE GENOMIC DNA]</scope>
    <source>
        <strain evidence="5 6">CBS 609.92</strain>
    </source>
</reference>
<evidence type="ECO:0000313" key="6">
    <source>
        <dbReference type="Proteomes" id="UP000294003"/>
    </source>
</evidence>
<sequence>MPVHTRPQSFSEKGQPDWTDAKVISEHFLQTKEESWAETMKVNVTGLYWMSMAFLPLLQKVRDVTPRYTSQIVNITSISGAMKGSSSGQPAYAASKAAATHLSRMLATLFTDTKRDDGGLLGREDNKSKLDMKASNPAGRFGHDSDMAATILFLAGKGGLLYNGQILTPDGGKTLRSIT</sequence>
<evidence type="ECO:0000313" key="5">
    <source>
        <dbReference type="EMBL" id="RYO80079.1"/>
    </source>
</evidence>
<dbReference type="PRINTS" id="PR00081">
    <property type="entry name" value="GDHRDH"/>
</dbReference>
<evidence type="ECO:0000256" key="2">
    <source>
        <dbReference type="ARBA" id="ARBA00022857"/>
    </source>
</evidence>
<organism evidence="5 6">
    <name type="scientific">Monosporascus cannonballus</name>
    <dbReference type="NCBI Taxonomy" id="155416"/>
    <lineage>
        <taxon>Eukaryota</taxon>
        <taxon>Fungi</taxon>
        <taxon>Dikarya</taxon>
        <taxon>Ascomycota</taxon>
        <taxon>Pezizomycotina</taxon>
        <taxon>Sordariomycetes</taxon>
        <taxon>Xylariomycetidae</taxon>
        <taxon>Xylariales</taxon>
        <taxon>Xylariales incertae sedis</taxon>
        <taxon>Monosporascus</taxon>
    </lineage>
</organism>
<evidence type="ECO:0000256" key="1">
    <source>
        <dbReference type="ARBA" id="ARBA00006484"/>
    </source>
</evidence>
<dbReference type="Proteomes" id="UP000294003">
    <property type="component" value="Unassembled WGS sequence"/>
</dbReference>
<dbReference type="PANTHER" id="PTHR43618">
    <property type="entry name" value="7-ALPHA-HYDROXYSTEROID DEHYDROGENASE"/>
    <property type="match status" value="1"/>
</dbReference>
<evidence type="ECO:0000256" key="4">
    <source>
        <dbReference type="SAM" id="MobiDB-lite"/>
    </source>
</evidence>
<feature type="region of interest" description="Disordered" evidence="4">
    <location>
        <begin position="117"/>
        <end position="136"/>
    </location>
</feature>